<evidence type="ECO:0000256" key="3">
    <source>
        <dbReference type="ARBA" id="ARBA00012286"/>
    </source>
</evidence>
<dbReference type="PROSITE" id="PS00565">
    <property type="entry name" value="ARGININOSUCCIN_SYN_2"/>
    <property type="match status" value="1"/>
</dbReference>
<dbReference type="RefSeq" id="WP_166258096.1">
    <property type="nucleotide sequence ID" value="NZ_JAAMOW010000007.1"/>
</dbReference>
<dbReference type="FunFam" id="3.40.50.620:FF:000019">
    <property type="entry name" value="Argininosuccinate synthase"/>
    <property type="match status" value="1"/>
</dbReference>
<evidence type="ECO:0000256" key="5">
    <source>
        <dbReference type="ARBA" id="ARBA00022598"/>
    </source>
</evidence>
<evidence type="ECO:0000313" key="12">
    <source>
        <dbReference type="EMBL" id="NGY05822.1"/>
    </source>
</evidence>
<dbReference type="NCBIfam" id="NF001770">
    <property type="entry name" value="PRK00509.1"/>
    <property type="match status" value="1"/>
</dbReference>
<dbReference type="SUPFAM" id="SSF69864">
    <property type="entry name" value="Argininosuccinate synthetase, C-terminal domain"/>
    <property type="match status" value="1"/>
</dbReference>
<feature type="binding site" evidence="9">
    <location>
        <position position="183"/>
    </location>
    <ligand>
        <name>L-citrulline</name>
        <dbReference type="ChEBI" id="CHEBI:57743"/>
    </ligand>
</feature>
<dbReference type="GO" id="GO:0004055">
    <property type="term" value="F:argininosuccinate synthase activity"/>
    <property type="evidence" value="ECO:0007669"/>
    <property type="project" value="UniProtKB-UniRule"/>
</dbReference>
<dbReference type="HAMAP" id="MF_00005">
    <property type="entry name" value="Arg_succ_synth_type1"/>
    <property type="match status" value="1"/>
</dbReference>
<comment type="subunit">
    <text evidence="2 9">Homotetramer.</text>
</comment>
<evidence type="ECO:0000256" key="4">
    <source>
        <dbReference type="ARBA" id="ARBA00022571"/>
    </source>
</evidence>
<dbReference type="Gene3D" id="1.20.5.470">
    <property type="entry name" value="Single helix bin"/>
    <property type="match status" value="1"/>
</dbReference>
<proteinExistence type="inferred from homology"/>
<name>A0A6M2BT42_9GAMM</name>
<feature type="domain" description="Arginosuccinate synthase-like N-terminal" evidence="10">
    <location>
        <begin position="10"/>
        <end position="171"/>
    </location>
</feature>
<feature type="binding site" evidence="9">
    <location>
        <position position="280"/>
    </location>
    <ligand>
        <name>L-citrulline</name>
        <dbReference type="ChEBI" id="CHEBI:57743"/>
    </ligand>
</feature>
<dbReference type="Pfam" id="PF00764">
    <property type="entry name" value="Arginosuc_synth"/>
    <property type="match status" value="1"/>
</dbReference>
<dbReference type="InterPro" id="IPR024074">
    <property type="entry name" value="AS_cat/multimer_dom_body"/>
</dbReference>
<feature type="binding site" evidence="9">
    <location>
        <position position="268"/>
    </location>
    <ligand>
        <name>L-citrulline</name>
        <dbReference type="ChEBI" id="CHEBI:57743"/>
    </ligand>
</feature>
<feature type="domain" description="Arginosuccinate synthase C-terminal" evidence="11">
    <location>
        <begin position="182"/>
        <end position="399"/>
    </location>
</feature>
<dbReference type="PANTHER" id="PTHR11587:SF2">
    <property type="entry name" value="ARGININOSUCCINATE SYNTHASE"/>
    <property type="match status" value="1"/>
</dbReference>
<evidence type="ECO:0000256" key="8">
    <source>
        <dbReference type="ARBA" id="ARBA00022840"/>
    </source>
</evidence>
<dbReference type="AlphaFoldDB" id="A0A6M2BT42"/>
<dbReference type="Proteomes" id="UP000472676">
    <property type="component" value="Unassembled WGS sequence"/>
</dbReference>
<keyword evidence="8 9" id="KW-0067">ATP-binding</keyword>
<dbReference type="Gene3D" id="3.40.50.620">
    <property type="entry name" value="HUPs"/>
    <property type="match status" value="1"/>
</dbReference>
<feature type="binding site" evidence="9">
    <location>
        <position position="92"/>
    </location>
    <ligand>
        <name>L-citrulline</name>
        <dbReference type="ChEBI" id="CHEBI:57743"/>
    </ligand>
</feature>
<feature type="binding site" evidence="9">
    <location>
        <begin position="14"/>
        <end position="22"/>
    </location>
    <ligand>
        <name>ATP</name>
        <dbReference type="ChEBI" id="CHEBI:30616"/>
    </ligand>
</feature>
<evidence type="ECO:0000259" key="10">
    <source>
        <dbReference type="Pfam" id="PF00764"/>
    </source>
</evidence>
<feature type="binding site" evidence="9">
    <location>
        <position position="192"/>
    </location>
    <ligand>
        <name>L-citrulline</name>
        <dbReference type="ChEBI" id="CHEBI:57743"/>
    </ligand>
</feature>
<dbReference type="Gene3D" id="3.90.1260.10">
    <property type="entry name" value="Argininosuccinate synthetase, chain A, domain 2"/>
    <property type="match status" value="1"/>
</dbReference>
<gene>
    <name evidence="9" type="primary">argG</name>
    <name evidence="12" type="ORF">G7Y85_13700</name>
</gene>
<comment type="pathway">
    <text evidence="1 9">Amino-acid biosynthesis; L-arginine biosynthesis; L-arginine from L-ornithine and carbamoyl phosphate: step 2/3.</text>
</comment>
<dbReference type="InterPro" id="IPR048268">
    <property type="entry name" value="Arginosuc_syn_C"/>
</dbReference>
<keyword evidence="9" id="KW-0963">Cytoplasm</keyword>
<dbReference type="EC" id="6.3.4.5" evidence="3 9"/>
<keyword evidence="6 9" id="KW-0028">Amino-acid biosynthesis</keyword>
<dbReference type="UniPathway" id="UPA00068">
    <property type="reaction ID" value="UER00113"/>
</dbReference>
<dbReference type="InterPro" id="IPR048267">
    <property type="entry name" value="Arginosuc_syn_N"/>
</dbReference>
<feature type="binding site" evidence="9">
    <location>
        <position position="129"/>
    </location>
    <ligand>
        <name>L-aspartate</name>
        <dbReference type="ChEBI" id="CHEBI:29991"/>
    </ligand>
</feature>
<dbReference type="FunFam" id="3.90.1260.10:FF:000007">
    <property type="entry name" value="Argininosuccinate synthase"/>
    <property type="match status" value="1"/>
</dbReference>
<feature type="binding site" evidence="9">
    <location>
        <position position="122"/>
    </location>
    <ligand>
        <name>ATP</name>
        <dbReference type="ChEBI" id="CHEBI:30616"/>
    </ligand>
</feature>
<organism evidence="12 13">
    <name type="scientific">Solimonas terrae</name>
    <dbReference type="NCBI Taxonomy" id="1396819"/>
    <lineage>
        <taxon>Bacteria</taxon>
        <taxon>Pseudomonadati</taxon>
        <taxon>Pseudomonadota</taxon>
        <taxon>Gammaproteobacteria</taxon>
        <taxon>Nevskiales</taxon>
        <taxon>Nevskiaceae</taxon>
        <taxon>Solimonas</taxon>
    </lineage>
</organism>
<dbReference type="EMBL" id="JAAMOW010000007">
    <property type="protein sequence ID" value="NGY05822.1"/>
    <property type="molecule type" value="Genomic_DNA"/>
</dbReference>
<dbReference type="InterPro" id="IPR014729">
    <property type="entry name" value="Rossmann-like_a/b/a_fold"/>
</dbReference>
<dbReference type="Pfam" id="PF20979">
    <property type="entry name" value="Arginosuc_syn_C"/>
    <property type="match status" value="1"/>
</dbReference>
<dbReference type="GO" id="GO:0005737">
    <property type="term" value="C:cytoplasm"/>
    <property type="evidence" value="ECO:0007669"/>
    <property type="project" value="UniProtKB-SubCell"/>
</dbReference>
<evidence type="ECO:0000256" key="7">
    <source>
        <dbReference type="ARBA" id="ARBA00022741"/>
    </source>
</evidence>
<comment type="subcellular location">
    <subcellularLocation>
        <location evidence="9">Cytoplasm</location>
    </subcellularLocation>
</comment>
<comment type="caution">
    <text evidence="12">The sequence shown here is derived from an EMBL/GenBank/DDBJ whole genome shotgun (WGS) entry which is preliminary data.</text>
</comment>
<dbReference type="InterPro" id="IPR001518">
    <property type="entry name" value="Arginosuc_synth"/>
</dbReference>
<protein>
    <recommendedName>
        <fullName evidence="3 9">Argininosuccinate synthase</fullName>
        <ecNumber evidence="3 9">6.3.4.5</ecNumber>
    </recommendedName>
    <alternativeName>
        <fullName evidence="9">Citrulline--aspartate ligase</fullName>
    </alternativeName>
</protein>
<feature type="binding site" evidence="9">
    <location>
        <position position="128"/>
    </location>
    <ligand>
        <name>L-citrulline</name>
        <dbReference type="ChEBI" id="CHEBI:57743"/>
    </ligand>
</feature>
<dbReference type="InterPro" id="IPR018223">
    <property type="entry name" value="Arginosuc_synth_CS"/>
</dbReference>
<keyword evidence="5 9" id="KW-0436">Ligase</keyword>
<dbReference type="GO" id="GO:0000050">
    <property type="term" value="P:urea cycle"/>
    <property type="evidence" value="ECO:0007669"/>
    <property type="project" value="TreeGrafter"/>
</dbReference>
<keyword evidence="7 9" id="KW-0547">Nucleotide-binding</keyword>
<dbReference type="PROSITE" id="PS00564">
    <property type="entry name" value="ARGININOSUCCIN_SYN_1"/>
    <property type="match status" value="1"/>
</dbReference>
<dbReference type="CDD" id="cd01999">
    <property type="entry name" value="ASS"/>
    <property type="match status" value="1"/>
</dbReference>
<feature type="binding site" evidence="9">
    <location>
        <position position="124"/>
    </location>
    <ligand>
        <name>L-aspartate</name>
        <dbReference type="ChEBI" id="CHEBI:29991"/>
    </ligand>
</feature>
<accession>A0A6M2BT42</accession>
<dbReference type="InterPro" id="IPR023434">
    <property type="entry name" value="Arginosuc_synth_type_1_subfam"/>
</dbReference>
<keyword evidence="13" id="KW-1185">Reference proteome</keyword>
<evidence type="ECO:0000259" key="11">
    <source>
        <dbReference type="Pfam" id="PF20979"/>
    </source>
</evidence>
<dbReference type="PANTHER" id="PTHR11587">
    <property type="entry name" value="ARGININOSUCCINATE SYNTHASE"/>
    <property type="match status" value="1"/>
</dbReference>
<feature type="binding site" evidence="9">
    <location>
        <position position="132"/>
    </location>
    <ligand>
        <name>L-citrulline</name>
        <dbReference type="ChEBI" id="CHEBI:57743"/>
    </ligand>
</feature>
<feature type="binding site" evidence="9">
    <location>
        <position position="128"/>
    </location>
    <ligand>
        <name>L-aspartate</name>
        <dbReference type="ChEBI" id="CHEBI:29991"/>
    </ligand>
</feature>
<feature type="binding site" evidence="9">
    <location>
        <position position="97"/>
    </location>
    <ligand>
        <name>L-citrulline</name>
        <dbReference type="ChEBI" id="CHEBI:57743"/>
    </ligand>
</feature>
<evidence type="ECO:0000256" key="9">
    <source>
        <dbReference type="HAMAP-Rule" id="MF_00005"/>
    </source>
</evidence>
<sequence>MSKQSSSRRKIALAYSGGLDTSVILKWLQDTYDAEVVTFTADIGQGEELDHVRPKARQFGVREIFIDDLREEFARDFVFPMFRANALYEGEYLLGTSIARPLIAKRLVEIARETGCDAISHGATGKGNDQVRFELGAYALWPEAKVIAPWREWDLNSREKLLAYAAEHQIPITKKKDGGSPYSMDANALHISYEGGGLEDPWWSPDDGIWRWTRNPEDAPNEAQIITIEFDKGDAVAIDGVRGSPFQILDKLNQLGGTHGIGRLDLVENRYVGIKSRGCYETPGGTILLKAHRAIESLCLDREQAHLKDELMPKYASLIYNGYWWSPERRALQALIDDTQTRVNGEVRLKLYKGAVYNLGRRSKDSLFDATLSTFEDDRGAYNQKDAEGFIRLNGLRLRTGAKRDQR</sequence>
<keyword evidence="4 9" id="KW-0055">Arginine biosynthesis</keyword>
<comment type="similarity">
    <text evidence="9">Belongs to the argininosuccinate synthase family. Type 1 subfamily.</text>
</comment>
<evidence type="ECO:0000313" key="13">
    <source>
        <dbReference type="Proteomes" id="UP000472676"/>
    </source>
</evidence>
<comment type="catalytic activity">
    <reaction evidence="9">
        <text>L-citrulline + L-aspartate + ATP = 2-(N(omega)-L-arginino)succinate + AMP + diphosphate + H(+)</text>
        <dbReference type="Rhea" id="RHEA:10932"/>
        <dbReference type="ChEBI" id="CHEBI:15378"/>
        <dbReference type="ChEBI" id="CHEBI:29991"/>
        <dbReference type="ChEBI" id="CHEBI:30616"/>
        <dbReference type="ChEBI" id="CHEBI:33019"/>
        <dbReference type="ChEBI" id="CHEBI:57472"/>
        <dbReference type="ChEBI" id="CHEBI:57743"/>
        <dbReference type="ChEBI" id="CHEBI:456215"/>
        <dbReference type="EC" id="6.3.4.5"/>
    </reaction>
</comment>
<dbReference type="NCBIfam" id="TIGR00032">
    <property type="entry name" value="argG"/>
    <property type="match status" value="1"/>
</dbReference>
<dbReference type="SUPFAM" id="SSF52402">
    <property type="entry name" value="Adenine nucleotide alpha hydrolases-like"/>
    <property type="match status" value="1"/>
</dbReference>
<evidence type="ECO:0000256" key="2">
    <source>
        <dbReference type="ARBA" id="ARBA00011881"/>
    </source>
</evidence>
<evidence type="ECO:0000256" key="6">
    <source>
        <dbReference type="ARBA" id="ARBA00022605"/>
    </source>
</evidence>
<evidence type="ECO:0000256" key="1">
    <source>
        <dbReference type="ARBA" id="ARBA00004967"/>
    </source>
</evidence>
<dbReference type="GO" id="GO:0006526">
    <property type="term" value="P:L-arginine biosynthetic process"/>
    <property type="evidence" value="ECO:0007669"/>
    <property type="project" value="UniProtKB-UniRule"/>
</dbReference>
<dbReference type="GO" id="GO:0000053">
    <property type="term" value="P:argininosuccinate metabolic process"/>
    <property type="evidence" value="ECO:0007669"/>
    <property type="project" value="TreeGrafter"/>
</dbReference>
<reference evidence="12 13" key="1">
    <citation type="journal article" date="2014" name="Int. J. Syst. Evol. Microbiol.">
        <title>Solimonas terrae sp. nov., isolated from soil.</title>
        <authorList>
            <person name="Kim S.J."/>
            <person name="Moon J.Y."/>
            <person name="Weon H.Y."/>
            <person name="Ahn J.H."/>
            <person name="Chen W.M."/>
            <person name="Kwon S.W."/>
        </authorList>
    </citation>
    <scope>NUCLEOTIDE SEQUENCE [LARGE SCALE GENOMIC DNA]</scope>
    <source>
        <strain evidence="12 13">KIS83-12</strain>
    </source>
</reference>
<feature type="binding site" evidence="9">
    <location>
        <position position="41"/>
    </location>
    <ligand>
        <name>ATP</name>
        <dbReference type="ChEBI" id="CHEBI:30616"/>
    </ligand>
</feature>
<dbReference type="GO" id="GO:0005524">
    <property type="term" value="F:ATP binding"/>
    <property type="evidence" value="ECO:0007669"/>
    <property type="project" value="UniProtKB-UniRule"/>
</dbReference>